<keyword evidence="2" id="KW-1185">Reference proteome</keyword>
<gene>
    <name evidence="1" type="ORF">Adt_20156</name>
</gene>
<name>A0ABD1SVS4_9LAMI</name>
<protein>
    <submittedName>
        <fullName evidence="1">Uncharacterized protein</fullName>
    </submittedName>
</protein>
<proteinExistence type="predicted"/>
<comment type="caution">
    <text evidence="1">The sequence shown here is derived from an EMBL/GenBank/DDBJ whole genome shotgun (WGS) entry which is preliminary data.</text>
</comment>
<organism evidence="1 2">
    <name type="scientific">Abeliophyllum distichum</name>
    <dbReference type="NCBI Taxonomy" id="126358"/>
    <lineage>
        <taxon>Eukaryota</taxon>
        <taxon>Viridiplantae</taxon>
        <taxon>Streptophyta</taxon>
        <taxon>Embryophyta</taxon>
        <taxon>Tracheophyta</taxon>
        <taxon>Spermatophyta</taxon>
        <taxon>Magnoliopsida</taxon>
        <taxon>eudicotyledons</taxon>
        <taxon>Gunneridae</taxon>
        <taxon>Pentapetalae</taxon>
        <taxon>asterids</taxon>
        <taxon>lamiids</taxon>
        <taxon>Lamiales</taxon>
        <taxon>Oleaceae</taxon>
        <taxon>Forsythieae</taxon>
        <taxon>Abeliophyllum</taxon>
    </lineage>
</organism>
<dbReference type="EMBL" id="JBFOLK010000006">
    <property type="protein sequence ID" value="KAL2504535.1"/>
    <property type="molecule type" value="Genomic_DNA"/>
</dbReference>
<evidence type="ECO:0000313" key="1">
    <source>
        <dbReference type="EMBL" id="KAL2504535.1"/>
    </source>
</evidence>
<reference evidence="2" key="1">
    <citation type="submission" date="2024-07" db="EMBL/GenBank/DDBJ databases">
        <title>Two chromosome-level genome assemblies of Korean endemic species Abeliophyllum distichum and Forsythia ovata (Oleaceae).</title>
        <authorList>
            <person name="Jang H."/>
        </authorList>
    </citation>
    <scope>NUCLEOTIDE SEQUENCE [LARGE SCALE GENOMIC DNA]</scope>
</reference>
<dbReference type="Proteomes" id="UP001604336">
    <property type="component" value="Unassembled WGS sequence"/>
</dbReference>
<sequence length="111" mass="12269">MGEAYEECRVPVGEASEECRVPVGEACEECRVPVGEASEAESQWERHWRKPSPSGRGIRICRVSAGEAVEESGVLGSALNDSARVGLLLERMWRVSSDMVIRWPQLIIISI</sequence>
<accession>A0ABD1SVS4</accession>
<dbReference type="AlphaFoldDB" id="A0ABD1SVS4"/>
<evidence type="ECO:0000313" key="2">
    <source>
        <dbReference type="Proteomes" id="UP001604336"/>
    </source>
</evidence>